<sequence length="243" mass="26578">MCLFGVHTRECVDVRIEEQTDKGKPCRSLAHRAPRGPTLPFPWLPLFSETHTVHTHTVHSSWPLGAPPPRSERGATMQSPRAALPAHFLASTPLAQVSSQPPRPVMLMTGQDRPASHGEKASGTVLAGKECVVTRVADGVRRAGIALRSLRPGLTLMARRARWVMACSSTTTTRAVSGWLEMLAEHRVVPFVISGFCECCSRYCCFRGVSGCMALHVHLGWLAFCTLPCTISVDEFHRVSTRG</sequence>
<protein>
    <submittedName>
        <fullName evidence="1">Uncharacterized protein</fullName>
    </submittedName>
</protein>
<name>A0A9P4V216_9PLEO</name>
<comment type="caution">
    <text evidence="1">The sequence shown here is derived from an EMBL/GenBank/DDBJ whole genome shotgun (WGS) entry which is preliminary data.</text>
</comment>
<evidence type="ECO:0000313" key="2">
    <source>
        <dbReference type="Proteomes" id="UP000799444"/>
    </source>
</evidence>
<evidence type="ECO:0000313" key="1">
    <source>
        <dbReference type="EMBL" id="KAF2733801.1"/>
    </source>
</evidence>
<dbReference type="AlphaFoldDB" id="A0A9P4V216"/>
<dbReference type="Proteomes" id="UP000799444">
    <property type="component" value="Unassembled WGS sequence"/>
</dbReference>
<keyword evidence="2" id="KW-1185">Reference proteome</keyword>
<gene>
    <name evidence="1" type="ORF">EJ04DRAFT_266147</name>
</gene>
<organism evidence="1 2">
    <name type="scientific">Polyplosphaeria fusca</name>
    <dbReference type="NCBI Taxonomy" id="682080"/>
    <lineage>
        <taxon>Eukaryota</taxon>
        <taxon>Fungi</taxon>
        <taxon>Dikarya</taxon>
        <taxon>Ascomycota</taxon>
        <taxon>Pezizomycotina</taxon>
        <taxon>Dothideomycetes</taxon>
        <taxon>Pleosporomycetidae</taxon>
        <taxon>Pleosporales</taxon>
        <taxon>Tetraplosphaeriaceae</taxon>
        <taxon>Polyplosphaeria</taxon>
    </lineage>
</organism>
<accession>A0A9P4V216</accession>
<proteinExistence type="predicted"/>
<reference evidence="1" key="1">
    <citation type="journal article" date="2020" name="Stud. Mycol.">
        <title>101 Dothideomycetes genomes: a test case for predicting lifestyles and emergence of pathogens.</title>
        <authorList>
            <person name="Haridas S."/>
            <person name="Albert R."/>
            <person name="Binder M."/>
            <person name="Bloem J."/>
            <person name="Labutti K."/>
            <person name="Salamov A."/>
            <person name="Andreopoulos B."/>
            <person name="Baker S."/>
            <person name="Barry K."/>
            <person name="Bills G."/>
            <person name="Bluhm B."/>
            <person name="Cannon C."/>
            <person name="Castanera R."/>
            <person name="Culley D."/>
            <person name="Daum C."/>
            <person name="Ezra D."/>
            <person name="Gonzalez J."/>
            <person name="Henrissat B."/>
            <person name="Kuo A."/>
            <person name="Liang C."/>
            <person name="Lipzen A."/>
            <person name="Lutzoni F."/>
            <person name="Magnuson J."/>
            <person name="Mondo S."/>
            <person name="Nolan M."/>
            <person name="Ohm R."/>
            <person name="Pangilinan J."/>
            <person name="Park H.-J."/>
            <person name="Ramirez L."/>
            <person name="Alfaro M."/>
            <person name="Sun H."/>
            <person name="Tritt A."/>
            <person name="Yoshinaga Y."/>
            <person name="Zwiers L.-H."/>
            <person name="Turgeon B."/>
            <person name="Goodwin S."/>
            <person name="Spatafora J."/>
            <person name="Crous P."/>
            <person name="Grigoriev I."/>
        </authorList>
    </citation>
    <scope>NUCLEOTIDE SEQUENCE</scope>
    <source>
        <strain evidence="1">CBS 125425</strain>
    </source>
</reference>
<dbReference type="EMBL" id="ML996156">
    <property type="protein sequence ID" value="KAF2733801.1"/>
    <property type="molecule type" value="Genomic_DNA"/>
</dbReference>